<evidence type="ECO:0000313" key="10">
    <source>
        <dbReference type="EMBL" id="ORX89181.1"/>
    </source>
</evidence>
<dbReference type="Pfam" id="PF09402">
    <property type="entry name" value="MSC"/>
    <property type="match status" value="1"/>
</dbReference>
<dbReference type="GO" id="GO:0071763">
    <property type="term" value="P:nuclear membrane organization"/>
    <property type="evidence" value="ECO:0007669"/>
    <property type="project" value="TreeGrafter"/>
</dbReference>
<dbReference type="GO" id="GO:0005637">
    <property type="term" value="C:nuclear inner membrane"/>
    <property type="evidence" value="ECO:0007669"/>
    <property type="project" value="UniProtKB-SubCell"/>
</dbReference>
<evidence type="ECO:0000259" key="8">
    <source>
        <dbReference type="Pfam" id="PF09402"/>
    </source>
</evidence>
<evidence type="ECO:0000256" key="5">
    <source>
        <dbReference type="ARBA" id="ARBA00023136"/>
    </source>
</evidence>
<protein>
    <recommendedName>
        <fullName evidence="12">Man1/Src1 C-terminal domain-containing protein</fullName>
    </recommendedName>
</protein>
<dbReference type="PANTHER" id="PTHR47808">
    <property type="entry name" value="INNER NUCLEAR MEMBRANE PROTEIN HEH2-RELATED"/>
    <property type="match status" value="1"/>
</dbReference>
<dbReference type="AlphaFoldDB" id="A0A1Y1XTT7"/>
<dbReference type="InterPro" id="IPR025856">
    <property type="entry name" value="HeH/LEM_domain"/>
</dbReference>
<gene>
    <name evidence="10" type="ORF">K493DRAFT_305969</name>
</gene>
<evidence type="ECO:0000256" key="3">
    <source>
        <dbReference type="ARBA" id="ARBA00022692"/>
    </source>
</evidence>
<dbReference type="OrthoDB" id="2503928at2759"/>
<dbReference type="GO" id="GO:0005783">
    <property type="term" value="C:endoplasmic reticulum"/>
    <property type="evidence" value="ECO:0007669"/>
    <property type="project" value="TreeGrafter"/>
</dbReference>
<dbReference type="InterPro" id="IPR041885">
    <property type="entry name" value="MAN1_winged_helix_dom"/>
</dbReference>
<dbReference type="InterPro" id="IPR044780">
    <property type="entry name" value="Heh2/Src1"/>
</dbReference>
<dbReference type="CDD" id="cd12935">
    <property type="entry name" value="LEM_like"/>
    <property type="match status" value="1"/>
</dbReference>
<proteinExistence type="predicted"/>
<dbReference type="InParanoid" id="A0A1Y1XTT7"/>
<name>A0A1Y1XTT7_9FUNG</name>
<organism evidence="10 11">
    <name type="scientific">Basidiobolus meristosporus CBS 931.73</name>
    <dbReference type="NCBI Taxonomy" id="1314790"/>
    <lineage>
        <taxon>Eukaryota</taxon>
        <taxon>Fungi</taxon>
        <taxon>Fungi incertae sedis</taxon>
        <taxon>Zoopagomycota</taxon>
        <taxon>Entomophthoromycotina</taxon>
        <taxon>Basidiobolomycetes</taxon>
        <taxon>Basidiobolales</taxon>
        <taxon>Basidiobolaceae</taxon>
        <taxon>Basidiobolus</taxon>
    </lineage>
</organism>
<dbReference type="PANTHER" id="PTHR47808:SF2">
    <property type="entry name" value="LEM DOMAIN-CONTAINING PROTEIN 2"/>
    <property type="match status" value="1"/>
</dbReference>
<dbReference type="STRING" id="1314790.A0A1Y1XTT7"/>
<keyword evidence="3" id="KW-0812">Transmembrane</keyword>
<keyword evidence="6" id="KW-0539">Nucleus</keyword>
<keyword evidence="11" id="KW-1185">Reference proteome</keyword>
<evidence type="ECO:0000256" key="1">
    <source>
        <dbReference type="ARBA" id="ARBA00004540"/>
    </source>
</evidence>
<dbReference type="Proteomes" id="UP000193498">
    <property type="component" value="Unassembled WGS sequence"/>
</dbReference>
<sequence length="570" mass="65178">MEEELFYLQPGFDPAKLKVVDLRRILLKHGVEFNTNSKKQVLVDLFELYITPNAEQWLKDVSKLQVKDRSGTILEKPKSRPTSPVFSTPGKSMRVKDVVKNIELLSSDGENSPPRRRTRTPKDADYFSDENPFQSGDETPERPRRRTKTRRSTRHSLKRTESSPAPSPAPSPHRFMNPNFMKANMSVSYSPDIMTHLKSSRGAHDTPTSSAKGLPLPKRLRGTEAQAKRASKSYGIGPFWTFVWIVLLGYGVWYRQTSMKIGYCAEGHDDTEQPDIPYQFLYPECTPCPHHGHCESSKFLGCSDEFIPKTHPLTNLLFPLEIECVPDSAKISKIQALANHMKEELSARAGTVQCDPSIPENATFAHSIVYEPELKDILEQRKDIGMNLVELAELWKPAVRDLVSQRHHIQTGTDESGTAYFMSRQPTYPLGCRIKKKASEFLHKHLNELGGITLIVGLIWYIRHRYQDYANETKLAAELVDTVLNRLVDQEHYHYVDPVQHPTNVLSVSHLRDFLLSTEHNHVRRQRIWEKVRRIVEANSNVRAGKMEIKGEPHRVWEWVGTAPITPKVI</sequence>
<evidence type="ECO:0000256" key="6">
    <source>
        <dbReference type="ARBA" id="ARBA00023242"/>
    </source>
</evidence>
<evidence type="ECO:0000259" key="9">
    <source>
        <dbReference type="Pfam" id="PF12949"/>
    </source>
</evidence>
<dbReference type="EMBL" id="MCFE01000467">
    <property type="protein sequence ID" value="ORX89181.1"/>
    <property type="molecule type" value="Genomic_DNA"/>
</dbReference>
<dbReference type="InterPro" id="IPR018996">
    <property type="entry name" value="Man1/Src1-like_C"/>
</dbReference>
<evidence type="ECO:0008006" key="12">
    <source>
        <dbReference type="Google" id="ProtNLM"/>
    </source>
</evidence>
<evidence type="ECO:0000313" key="11">
    <source>
        <dbReference type="Proteomes" id="UP000193498"/>
    </source>
</evidence>
<dbReference type="Gene3D" id="1.10.10.1180">
    <property type="entry name" value="MAN1, winged-helix domain"/>
    <property type="match status" value="1"/>
</dbReference>
<feature type="domain" description="HeH/LEM" evidence="9">
    <location>
        <begin position="14"/>
        <end position="47"/>
    </location>
</feature>
<reference evidence="10 11" key="1">
    <citation type="submission" date="2016-07" db="EMBL/GenBank/DDBJ databases">
        <title>Pervasive Adenine N6-methylation of Active Genes in Fungi.</title>
        <authorList>
            <consortium name="DOE Joint Genome Institute"/>
            <person name="Mondo S.J."/>
            <person name="Dannebaum R.O."/>
            <person name="Kuo R.C."/>
            <person name="Labutti K."/>
            <person name="Haridas S."/>
            <person name="Kuo A."/>
            <person name="Salamov A."/>
            <person name="Ahrendt S.R."/>
            <person name="Lipzen A."/>
            <person name="Sullivan W."/>
            <person name="Andreopoulos W.B."/>
            <person name="Clum A."/>
            <person name="Lindquist E."/>
            <person name="Daum C."/>
            <person name="Ramamoorthy G.K."/>
            <person name="Gryganskyi A."/>
            <person name="Culley D."/>
            <person name="Magnuson J.K."/>
            <person name="James T.Y."/>
            <person name="O'Malley M.A."/>
            <person name="Stajich J.E."/>
            <person name="Spatafora J.W."/>
            <person name="Visel A."/>
            <person name="Grigoriev I.V."/>
        </authorList>
    </citation>
    <scope>NUCLEOTIDE SEQUENCE [LARGE SCALE GENOMIC DNA]</scope>
    <source>
        <strain evidence="10 11">CBS 931.73</strain>
    </source>
</reference>
<feature type="domain" description="Man1/Src1-like C-terminal" evidence="8">
    <location>
        <begin position="244"/>
        <end position="561"/>
    </location>
</feature>
<evidence type="ECO:0000256" key="2">
    <source>
        <dbReference type="ARBA" id="ARBA00022553"/>
    </source>
</evidence>
<keyword evidence="2" id="KW-0597">Phosphoprotein</keyword>
<dbReference type="GO" id="GO:0034399">
    <property type="term" value="C:nuclear periphery"/>
    <property type="evidence" value="ECO:0007669"/>
    <property type="project" value="TreeGrafter"/>
</dbReference>
<evidence type="ECO:0000256" key="7">
    <source>
        <dbReference type="SAM" id="MobiDB-lite"/>
    </source>
</evidence>
<keyword evidence="4" id="KW-1133">Transmembrane helix</keyword>
<feature type="region of interest" description="Disordered" evidence="7">
    <location>
        <begin position="72"/>
        <end position="92"/>
    </location>
</feature>
<comment type="subcellular location">
    <subcellularLocation>
        <location evidence="1">Nucleus inner membrane</location>
    </subcellularLocation>
</comment>
<feature type="region of interest" description="Disordered" evidence="7">
    <location>
        <begin position="104"/>
        <end position="179"/>
    </location>
</feature>
<accession>A0A1Y1XTT7</accession>
<keyword evidence="5" id="KW-0472">Membrane</keyword>
<dbReference type="GO" id="GO:0003682">
    <property type="term" value="F:chromatin binding"/>
    <property type="evidence" value="ECO:0007669"/>
    <property type="project" value="InterPro"/>
</dbReference>
<feature type="region of interest" description="Disordered" evidence="7">
    <location>
        <begin position="197"/>
        <end position="224"/>
    </location>
</feature>
<dbReference type="FunCoup" id="A0A1Y1XTT7">
    <property type="interactions" value="45"/>
</dbReference>
<comment type="caution">
    <text evidence="10">The sequence shown here is derived from an EMBL/GenBank/DDBJ whole genome shotgun (WGS) entry which is preliminary data.</text>
</comment>
<evidence type="ECO:0000256" key="4">
    <source>
        <dbReference type="ARBA" id="ARBA00022989"/>
    </source>
</evidence>
<feature type="compositionally biased region" description="Polar residues" evidence="7">
    <location>
        <begin position="80"/>
        <end position="90"/>
    </location>
</feature>
<feature type="compositionally biased region" description="Basic residues" evidence="7">
    <location>
        <begin position="143"/>
        <end position="157"/>
    </location>
</feature>
<dbReference type="Pfam" id="PF12949">
    <property type="entry name" value="HeH"/>
    <property type="match status" value="1"/>
</dbReference>